<dbReference type="Pfam" id="PF11353">
    <property type="entry name" value="DUF3153"/>
    <property type="match status" value="1"/>
</dbReference>
<organism evidence="2 3">
    <name type="scientific">Coleofasciculus chthonoplastes PCC 7420</name>
    <dbReference type="NCBI Taxonomy" id="118168"/>
    <lineage>
        <taxon>Bacteria</taxon>
        <taxon>Bacillati</taxon>
        <taxon>Cyanobacteriota</taxon>
        <taxon>Cyanophyceae</taxon>
        <taxon>Coleofasciculales</taxon>
        <taxon>Coleofasciculaceae</taxon>
        <taxon>Coleofasciculus</taxon>
    </lineage>
</organism>
<evidence type="ECO:0000256" key="1">
    <source>
        <dbReference type="SAM" id="Phobius"/>
    </source>
</evidence>
<name>B4VTI7_9CYAN</name>
<keyword evidence="1" id="KW-0472">Membrane</keyword>
<keyword evidence="1" id="KW-1133">Transmembrane helix</keyword>
<dbReference type="STRING" id="118168.MC7420_6044"/>
<evidence type="ECO:0008006" key="4">
    <source>
        <dbReference type="Google" id="ProtNLM"/>
    </source>
</evidence>
<dbReference type="HOGENOM" id="CLU_088265_0_0_3"/>
<dbReference type="PROSITE" id="PS51257">
    <property type="entry name" value="PROKAR_LIPOPROTEIN"/>
    <property type="match status" value="1"/>
</dbReference>
<dbReference type="eggNOG" id="ENOG502ZBK0">
    <property type="taxonomic scope" value="Bacteria"/>
</dbReference>
<keyword evidence="3" id="KW-1185">Reference proteome</keyword>
<sequence length="261" mass="29016">MINKFLVVRSVLSRLRMIGVVLLVSLLLSGCVKYDVLVNVKDENHGAIVQQIRLGEQLRSFSNAQATEWLKSIERRAKELHGKTTRRSQQTLVVTIPFSNGQELTTKFNQFFNPVNPTARKAKDRGTVDLPSLDSILSLDQRSFFVVQRNQLNYELDLRSLAVLSANGSVIVSPGSLLDLQFSLQTPWGANILDLGDNTITPQIYDDGHQLVWTLIPGQLNRLGVVYWVPSPLGIGTIVIVLLVLGGFWVKYKSFPGTSTA</sequence>
<proteinExistence type="predicted"/>
<protein>
    <recommendedName>
        <fullName evidence="4">DUF3153 domain-containing protein</fullName>
    </recommendedName>
</protein>
<reference evidence="2 3" key="1">
    <citation type="submission" date="2008-07" db="EMBL/GenBank/DDBJ databases">
        <authorList>
            <person name="Tandeau de Marsac N."/>
            <person name="Ferriera S."/>
            <person name="Johnson J."/>
            <person name="Kravitz S."/>
            <person name="Beeson K."/>
            <person name="Sutton G."/>
            <person name="Rogers Y.-H."/>
            <person name="Friedman R."/>
            <person name="Frazier M."/>
            <person name="Venter J.C."/>
        </authorList>
    </citation>
    <scope>NUCLEOTIDE SEQUENCE [LARGE SCALE GENOMIC DNA]</scope>
    <source>
        <strain evidence="2 3">PCC 7420</strain>
    </source>
</reference>
<gene>
    <name evidence="2" type="ORF">MC7420_6044</name>
</gene>
<keyword evidence="1" id="KW-0812">Transmembrane</keyword>
<evidence type="ECO:0000313" key="3">
    <source>
        <dbReference type="Proteomes" id="UP000003835"/>
    </source>
</evidence>
<evidence type="ECO:0000313" key="2">
    <source>
        <dbReference type="EMBL" id="EDX74566.1"/>
    </source>
</evidence>
<accession>B4VTI7</accession>
<feature type="transmembrane region" description="Helical" evidence="1">
    <location>
        <begin position="225"/>
        <end position="250"/>
    </location>
</feature>
<dbReference type="Proteomes" id="UP000003835">
    <property type="component" value="Unassembled WGS sequence"/>
</dbReference>
<dbReference type="InterPro" id="IPR021499">
    <property type="entry name" value="DUF3153"/>
</dbReference>
<dbReference type="AlphaFoldDB" id="B4VTI7"/>
<dbReference type="EMBL" id="DS989852">
    <property type="protein sequence ID" value="EDX74566.1"/>
    <property type="molecule type" value="Genomic_DNA"/>
</dbReference>